<feature type="coiled-coil region" evidence="1">
    <location>
        <begin position="159"/>
        <end position="256"/>
    </location>
</feature>
<keyword evidence="1" id="KW-0175">Coiled coil</keyword>
<evidence type="ECO:0000313" key="4">
    <source>
        <dbReference type="Proteomes" id="UP001642409"/>
    </source>
</evidence>
<name>A0AA86QFK4_9EUKA</name>
<organism evidence="2">
    <name type="scientific">Hexamita inflata</name>
    <dbReference type="NCBI Taxonomy" id="28002"/>
    <lineage>
        <taxon>Eukaryota</taxon>
        <taxon>Metamonada</taxon>
        <taxon>Diplomonadida</taxon>
        <taxon>Hexamitidae</taxon>
        <taxon>Hexamitinae</taxon>
        <taxon>Hexamita</taxon>
    </lineage>
</organism>
<dbReference type="AlphaFoldDB" id="A0AA86QFK4"/>
<sequence length="342" mass="39218">MEPLALLSSALLQDNSQSALEQLLQHPQSINALKSYFGPNFTEFQNEVDALPLADQLRQFLFALKIETPKLYSKYLNESVSIFKPQSKLDQLQDEISTSIFDGVQTMTESYIERHKVNPRCDKISNNLNSSMISTIVYQQQPMKRSKSQMSLSNVILSSKQNEIERIKLNKQLSQLTKESVVCDKAIMASKNTLQDLFKQIRQVQQLNLRLNNNQVVKQVAASQENTVIPKIQDNIKELQAQLKTVTKALEKVKDLNPDFKLHPFGNTAVEQLDSMYQQLIAITEENVFIASKEEQVLICQEIKNIDGKREVLIKKINGIQTELKHMEKERDGLKRLLDRKM</sequence>
<keyword evidence="4" id="KW-1185">Reference proteome</keyword>
<feature type="coiled-coil region" evidence="1">
    <location>
        <begin position="310"/>
        <end position="337"/>
    </location>
</feature>
<gene>
    <name evidence="2" type="ORF">HINF_LOCUS43002</name>
    <name evidence="3" type="ORF">HINF_LOCUS5187</name>
</gene>
<protein>
    <submittedName>
        <fullName evidence="2">Uncharacterized protein</fullName>
    </submittedName>
</protein>
<evidence type="ECO:0000313" key="3">
    <source>
        <dbReference type="EMBL" id="CAL5979040.1"/>
    </source>
</evidence>
<dbReference type="Proteomes" id="UP001642409">
    <property type="component" value="Unassembled WGS sequence"/>
</dbReference>
<reference evidence="2" key="1">
    <citation type="submission" date="2023-06" db="EMBL/GenBank/DDBJ databases">
        <authorList>
            <person name="Kurt Z."/>
        </authorList>
    </citation>
    <scope>NUCLEOTIDE SEQUENCE</scope>
</reference>
<reference evidence="3 4" key="2">
    <citation type="submission" date="2024-07" db="EMBL/GenBank/DDBJ databases">
        <authorList>
            <person name="Akdeniz Z."/>
        </authorList>
    </citation>
    <scope>NUCLEOTIDE SEQUENCE [LARGE SCALE GENOMIC DNA]</scope>
</reference>
<proteinExistence type="predicted"/>
<evidence type="ECO:0000313" key="2">
    <source>
        <dbReference type="EMBL" id="CAI9955357.1"/>
    </source>
</evidence>
<comment type="caution">
    <text evidence="2">The sequence shown here is derived from an EMBL/GenBank/DDBJ whole genome shotgun (WGS) entry which is preliminary data.</text>
</comment>
<accession>A0AA86QFK4</accession>
<evidence type="ECO:0000256" key="1">
    <source>
        <dbReference type="SAM" id="Coils"/>
    </source>
</evidence>
<dbReference type="EMBL" id="CAXDID020000010">
    <property type="protein sequence ID" value="CAL5979040.1"/>
    <property type="molecule type" value="Genomic_DNA"/>
</dbReference>
<dbReference type="EMBL" id="CATOUU010000865">
    <property type="protein sequence ID" value="CAI9955357.1"/>
    <property type="molecule type" value="Genomic_DNA"/>
</dbReference>